<dbReference type="InParanoid" id="G0PDD4"/>
<reference evidence="2" key="1">
    <citation type="submission" date="2011-07" db="EMBL/GenBank/DDBJ databases">
        <authorList>
            <consortium name="Caenorhabditis brenneri Sequencing and Analysis Consortium"/>
            <person name="Wilson R.K."/>
        </authorList>
    </citation>
    <scope>NUCLEOTIDE SEQUENCE [LARGE SCALE GENOMIC DNA]</scope>
    <source>
        <strain evidence="2">PB2801</strain>
    </source>
</reference>
<dbReference type="AlphaFoldDB" id="G0PDD4"/>
<protein>
    <submittedName>
        <fullName evidence="1">Uncharacterized protein</fullName>
    </submittedName>
</protein>
<proteinExistence type="predicted"/>
<dbReference type="HOGENOM" id="CLU_1769707_0_0_1"/>
<sequence length="147" mass="16651">MKHNVPGIKFNVRLCEASYQIDISINLIQNLLDNPRNKNQTPWIKPSRIENSIIFSSSSLYSSNHSPNKSHYLHSSFKCLCKPLSPTDSRLSVRAATASPSVSFSFWSKDSHPIYHVSFASLCCFFLGEKVGRGEDKKEKMKLIDTK</sequence>
<dbReference type="EMBL" id="GL380273">
    <property type="protein sequence ID" value="EGT51691.1"/>
    <property type="molecule type" value="Genomic_DNA"/>
</dbReference>
<evidence type="ECO:0000313" key="2">
    <source>
        <dbReference type="Proteomes" id="UP000008068"/>
    </source>
</evidence>
<evidence type="ECO:0000313" key="1">
    <source>
        <dbReference type="EMBL" id="EGT51691.1"/>
    </source>
</evidence>
<dbReference type="Proteomes" id="UP000008068">
    <property type="component" value="Unassembled WGS sequence"/>
</dbReference>
<accession>G0PDD4</accession>
<name>G0PDD4_CAEBE</name>
<keyword evidence="2" id="KW-1185">Reference proteome</keyword>
<gene>
    <name evidence="1" type="ORF">CAEBREN_31909</name>
</gene>
<organism evidence="2">
    <name type="scientific">Caenorhabditis brenneri</name>
    <name type="common">Nematode worm</name>
    <dbReference type="NCBI Taxonomy" id="135651"/>
    <lineage>
        <taxon>Eukaryota</taxon>
        <taxon>Metazoa</taxon>
        <taxon>Ecdysozoa</taxon>
        <taxon>Nematoda</taxon>
        <taxon>Chromadorea</taxon>
        <taxon>Rhabditida</taxon>
        <taxon>Rhabditina</taxon>
        <taxon>Rhabditomorpha</taxon>
        <taxon>Rhabditoidea</taxon>
        <taxon>Rhabditidae</taxon>
        <taxon>Peloderinae</taxon>
        <taxon>Caenorhabditis</taxon>
    </lineage>
</organism>